<feature type="transmembrane region" description="Helical" evidence="1">
    <location>
        <begin position="253"/>
        <end position="273"/>
    </location>
</feature>
<dbReference type="InterPro" id="IPR052528">
    <property type="entry name" value="Sugar_transport-like"/>
</dbReference>
<feature type="transmembrane region" description="Helical" evidence="1">
    <location>
        <begin position="167"/>
        <end position="190"/>
    </location>
</feature>
<organism evidence="3 4">
    <name type="scientific">Pyrodictium delaneyi</name>
    <dbReference type="NCBI Taxonomy" id="1273541"/>
    <lineage>
        <taxon>Archaea</taxon>
        <taxon>Thermoproteota</taxon>
        <taxon>Thermoprotei</taxon>
        <taxon>Desulfurococcales</taxon>
        <taxon>Pyrodictiaceae</taxon>
        <taxon>Pyrodictium</taxon>
    </lineage>
</organism>
<reference evidence="3" key="1">
    <citation type="journal article" date="2020" name="ISME J.">
        <title>Gammaproteobacteria mediating utilization of methyl-, sulfur- and petroleum organic compounds in deep ocean hydrothermal plumes.</title>
        <authorList>
            <person name="Zhou Z."/>
            <person name="Liu Y."/>
            <person name="Pan J."/>
            <person name="Cron B.R."/>
            <person name="Toner B.M."/>
            <person name="Anantharaman K."/>
            <person name="Breier J.A."/>
            <person name="Dick G.J."/>
            <person name="Li M."/>
        </authorList>
    </citation>
    <scope>NUCLEOTIDE SEQUENCE</scope>
    <source>
        <strain evidence="3">SZUA-1523</strain>
    </source>
</reference>
<dbReference type="Pfam" id="PF07690">
    <property type="entry name" value="MFS_1"/>
    <property type="match status" value="1"/>
</dbReference>
<feature type="domain" description="Major facilitator superfamily (MFS) profile" evidence="2">
    <location>
        <begin position="13"/>
        <end position="391"/>
    </location>
</feature>
<feature type="transmembrane region" description="Helical" evidence="1">
    <location>
        <begin position="280"/>
        <end position="299"/>
    </location>
</feature>
<feature type="transmembrane region" description="Helical" evidence="1">
    <location>
        <begin position="345"/>
        <end position="363"/>
    </location>
</feature>
<keyword evidence="1" id="KW-0812">Transmembrane</keyword>
<evidence type="ECO:0000256" key="1">
    <source>
        <dbReference type="SAM" id="Phobius"/>
    </source>
</evidence>
<accession>A0A832ZTL2</accession>
<feature type="transmembrane region" description="Helical" evidence="1">
    <location>
        <begin position="74"/>
        <end position="94"/>
    </location>
</feature>
<feature type="transmembrane region" description="Helical" evidence="1">
    <location>
        <begin position="218"/>
        <end position="241"/>
    </location>
</feature>
<sequence length="396" mass="41894">MERSDSVRSTATAVLPLIVANAARGLVIPVYSAYSSTMLALQGYSGLEIGAGLSLAKLLEVLGFPLAGVLTDRGFYRALIGLSVALVGLAGLIVWLRPDIVGVVAAYALMSLSLSLWVPSRNRAMAALLPFALRGRGIALVSIAFNFSRIVGPLIFAYYFAGKGARQYQLGFLTMGVPSLVSAILAYTMLRSRLDSLRGRRVSLAALLSSPNSGLRLLYLYAVLSRASTGAWMALMGAVLVSGLGLPEEAPGVYTSITAASWLLIGYFSGSLADRIGMRASLLLAEAAFTTSLLIVSLIPFLGSAWMLAIVFAAVLEAFAFSTYVSALNKLLTTAKHVGVETGRLNMFVSIASMLGVYMAGHAYEYSPLLVPGTALALHLLALLPLQKMKVMKDIA</sequence>
<dbReference type="Proteomes" id="UP000600071">
    <property type="component" value="Unassembled WGS sequence"/>
</dbReference>
<dbReference type="EMBL" id="DQVR01000086">
    <property type="protein sequence ID" value="HIQ24188.1"/>
    <property type="molecule type" value="Genomic_DNA"/>
</dbReference>
<dbReference type="PROSITE" id="PS50850">
    <property type="entry name" value="MFS"/>
    <property type="match status" value="1"/>
</dbReference>
<protein>
    <submittedName>
        <fullName evidence="3">MFS transporter</fullName>
    </submittedName>
</protein>
<dbReference type="SUPFAM" id="SSF103473">
    <property type="entry name" value="MFS general substrate transporter"/>
    <property type="match status" value="1"/>
</dbReference>
<dbReference type="Gene3D" id="1.20.1250.20">
    <property type="entry name" value="MFS general substrate transporter like domains"/>
    <property type="match status" value="2"/>
</dbReference>
<name>A0A832ZTL2_9CREN</name>
<comment type="caution">
    <text evidence="3">The sequence shown here is derived from an EMBL/GenBank/DDBJ whole genome shotgun (WGS) entry which is preliminary data.</text>
</comment>
<dbReference type="GO" id="GO:0022857">
    <property type="term" value="F:transmembrane transporter activity"/>
    <property type="evidence" value="ECO:0007669"/>
    <property type="project" value="InterPro"/>
</dbReference>
<keyword evidence="1" id="KW-1133">Transmembrane helix</keyword>
<evidence type="ECO:0000313" key="4">
    <source>
        <dbReference type="Proteomes" id="UP000600071"/>
    </source>
</evidence>
<proteinExistence type="predicted"/>
<feature type="transmembrane region" description="Helical" evidence="1">
    <location>
        <begin position="49"/>
        <end position="67"/>
    </location>
</feature>
<keyword evidence="1" id="KW-0472">Membrane</keyword>
<feature type="transmembrane region" description="Helical" evidence="1">
    <location>
        <begin position="305"/>
        <end position="325"/>
    </location>
</feature>
<dbReference type="InterPro" id="IPR020846">
    <property type="entry name" value="MFS_dom"/>
</dbReference>
<feature type="transmembrane region" description="Helical" evidence="1">
    <location>
        <begin position="369"/>
        <end position="386"/>
    </location>
</feature>
<gene>
    <name evidence="3" type="ORF">EYH50_03980</name>
</gene>
<feature type="transmembrane region" description="Helical" evidence="1">
    <location>
        <begin position="138"/>
        <end position="161"/>
    </location>
</feature>
<evidence type="ECO:0000313" key="3">
    <source>
        <dbReference type="EMBL" id="HIQ24188.1"/>
    </source>
</evidence>
<dbReference type="AlphaFoldDB" id="A0A832ZTL2"/>
<dbReference type="PANTHER" id="PTHR23526">
    <property type="entry name" value="INTEGRAL MEMBRANE TRANSPORT PROTEIN-RELATED"/>
    <property type="match status" value="1"/>
</dbReference>
<dbReference type="InterPro" id="IPR011701">
    <property type="entry name" value="MFS"/>
</dbReference>
<dbReference type="InterPro" id="IPR036259">
    <property type="entry name" value="MFS_trans_sf"/>
</dbReference>
<dbReference type="PANTHER" id="PTHR23526:SF4">
    <property type="entry name" value="INTEGRAL MEMBRANE TRANSPORT PROTEIN"/>
    <property type="match status" value="1"/>
</dbReference>
<evidence type="ECO:0000259" key="2">
    <source>
        <dbReference type="PROSITE" id="PS50850"/>
    </source>
</evidence>
<feature type="transmembrane region" description="Helical" evidence="1">
    <location>
        <begin position="100"/>
        <end position="118"/>
    </location>
</feature>